<sequence>MVIENEKILVDAFSNKILYCANDYIELEMKNPVSTRYSSHPGDFKKYSTSEIREKFLIEDIFQPNQLTGVYSMEDRLIVGGIHPVDQPVVLRAIEQNKAEFFLERREIGIVNVGAPTQITADGVQYELGHKEALYIGKGVQDVVFHPSQTGPTYLYFNSAPAHQAYPTKKISTREAEVVTLGSLENSNHRTIYKLLVNSVLETCQLQMGMTELKPGSVWNTMPSHTHDRRMEAYFYFDLNEQNAVAHFMGQPDETRVVWMKNHQAVISPPWSIHSGSGTSNYTFIWGMAGENLDYSDMDAVKVTELR</sequence>
<comment type="function">
    <text evidence="6">Catalyzes the isomerization of 5-dehydro-4-deoxy-D-glucuronate to 3-deoxy-D-glycero-2,5-hexodiulosonate.</text>
</comment>
<dbReference type="GO" id="GO:0016853">
    <property type="term" value="F:isomerase activity"/>
    <property type="evidence" value="ECO:0007669"/>
    <property type="project" value="UniProtKB-KW"/>
</dbReference>
<dbReference type="CDD" id="cd20491">
    <property type="entry name" value="cupin_KduI_C"/>
    <property type="match status" value="1"/>
</dbReference>
<comment type="caution">
    <text evidence="7">The sequence shown here is derived from an EMBL/GenBank/DDBJ whole genome shotgun (WGS) entry which is preliminary data.</text>
</comment>
<dbReference type="EC" id="5.3.1.17" evidence="6"/>
<dbReference type="NCBIfam" id="NF002091">
    <property type="entry name" value="PRK00924.1"/>
    <property type="match status" value="1"/>
</dbReference>
<dbReference type="InterPro" id="IPR007045">
    <property type="entry name" value="KduI"/>
</dbReference>
<feature type="binding site" evidence="6">
    <location>
        <position position="232"/>
    </location>
    <ligand>
        <name>Zn(2+)</name>
        <dbReference type="ChEBI" id="CHEBI:29105"/>
    </ligand>
</feature>
<evidence type="ECO:0000256" key="1">
    <source>
        <dbReference type="ARBA" id="ARBA00000552"/>
    </source>
</evidence>
<accession>A0ABP3YBU6</accession>
<dbReference type="Pfam" id="PF04962">
    <property type="entry name" value="KduI"/>
    <property type="match status" value="1"/>
</dbReference>
<keyword evidence="5 6" id="KW-0413">Isomerase</keyword>
<comment type="cofactor">
    <cofactor evidence="6">
        <name>Zn(2+)</name>
        <dbReference type="ChEBI" id="CHEBI:29105"/>
    </cofactor>
    <text evidence="6">Binds 1 zinc ion per subunit.</text>
</comment>
<dbReference type="HAMAP" id="MF_00687">
    <property type="entry name" value="KduI"/>
    <property type="match status" value="1"/>
</dbReference>
<dbReference type="PANTHER" id="PTHR38461">
    <property type="entry name" value="4-DEOXY-L-THREO-5-HEXOSULOSE-URONATE KETOL-ISOMERASE"/>
    <property type="match status" value="1"/>
</dbReference>
<keyword evidence="3 6" id="KW-0479">Metal-binding</keyword>
<dbReference type="SUPFAM" id="SSF51182">
    <property type="entry name" value="RmlC-like cupins"/>
    <property type="match status" value="1"/>
</dbReference>
<keyword evidence="8" id="KW-1185">Reference proteome</keyword>
<evidence type="ECO:0000256" key="6">
    <source>
        <dbReference type="HAMAP-Rule" id="MF_00687"/>
    </source>
</evidence>
<evidence type="ECO:0000313" key="7">
    <source>
        <dbReference type="EMBL" id="GAA0878923.1"/>
    </source>
</evidence>
<evidence type="ECO:0000256" key="3">
    <source>
        <dbReference type="ARBA" id="ARBA00022723"/>
    </source>
</evidence>
<dbReference type="InterPro" id="IPR021120">
    <property type="entry name" value="KduI/IolB_isomerase"/>
</dbReference>
<dbReference type="Gene3D" id="2.60.120.10">
    <property type="entry name" value="Jelly Rolls"/>
    <property type="match status" value="1"/>
</dbReference>
<dbReference type="Gene3D" id="2.60.120.520">
    <property type="entry name" value="pectin degrading enzyme 5-keto 4- deoxyuronate isomerase, domain 1"/>
    <property type="match status" value="1"/>
</dbReference>
<dbReference type="InterPro" id="IPR027449">
    <property type="entry name" value="KduI_N"/>
</dbReference>
<evidence type="ECO:0000256" key="4">
    <source>
        <dbReference type="ARBA" id="ARBA00022833"/>
    </source>
</evidence>
<gene>
    <name evidence="7" type="primary">kduI_2</name>
    <name evidence="6" type="synonym">kduI</name>
    <name evidence="7" type="ORF">GCM10009119_18910</name>
</gene>
<comment type="catalytic activity">
    <reaction evidence="1 6">
        <text>5-dehydro-4-deoxy-D-glucuronate = 3-deoxy-D-glycero-2,5-hexodiulosonate</text>
        <dbReference type="Rhea" id="RHEA:23896"/>
        <dbReference type="ChEBI" id="CHEBI:17117"/>
        <dbReference type="ChEBI" id="CHEBI:29071"/>
        <dbReference type="EC" id="5.3.1.17"/>
    </reaction>
</comment>
<dbReference type="PIRSF" id="PIRSF006625">
    <property type="entry name" value="KduI"/>
    <property type="match status" value="1"/>
</dbReference>
<dbReference type="CDD" id="cd20294">
    <property type="entry name" value="cupin_KduI_N"/>
    <property type="match status" value="1"/>
</dbReference>
<evidence type="ECO:0000256" key="5">
    <source>
        <dbReference type="ARBA" id="ARBA00023235"/>
    </source>
</evidence>
<feature type="binding site" evidence="6">
    <location>
        <position position="227"/>
    </location>
    <ligand>
        <name>Zn(2+)</name>
        <dbReference type="ChEBI" id="CHEBI:29105"/>
    </ligand>
</feature>
<comment type="similarity">
    <text evidence="2 6">Belongs to the KduI family.</text>
</comment>
<feature type="binding site" evidence="6">
    <location>
        <position position="274"/>
    </location>
    <ligand>
        <name>Zn(2+)</name>
        <dbReference type="ChEBI" id="CHEBI:29105"/>
    </ligand>
</feature>
<name>A0ABP3YBU6_9BACT</name>
<evidence type="ECO:0000256" key="2">
    <source>
        <dbReference type="ARBA" id="ARBA00008086"/>
    </source>
</evidence>
<dbReference type="InterPro" id="IPR011051">
    <property type="entry name" value="RmlC_Cupin_sf"/>
</dbReference>
<comment type="pathway">
    <text evidence="6">Glycan metabolism; pectin degradation; 2-dehydro-3-deoxy-D-gluconate from pectin: step 4/5.</text>
</comment>
<proteinExistence type="inferred from homology"/>
<dbReference type="EMBL" id="BAAAFI010000008">
    <property type="protein sequence ID" value="GAA0878923.1"/>
    <property type="molecule type" value="Genomic_DNA"/>
</dbReference>
<reference evidence="8" key="1">
    <citation type="journal article" date="2019" name="Int. J. Syst. Evol. Microbiol.">
        <title>The Global Catalogue of Microorganisms (GCM) 10K type strain sequencing project: providing services to taxonomists for standard genome sequencing and annotation.</title>
        <authorList>
            <consortium name="The Broad Institute Genomics Platform"/>
            <consortium name="The Broad Institute Genome Sequencing Center for Infectious Disease"/>
            <person name="Wu L."/>
            <person name="Ma J."/>
        </authorList>
    </citation>
    <scope>NUCLEOTIDE SEQUENCE [LARGE SCALE GENOMIC DNA]</scope>
    <source>
        <strain evidence="8">JCM 16112</strain>
    </source>
</reference>
<evidence type="ECO:0000313" key="8">
    <source>
        <dbReference type="Proteomes" id="UP001500469"/>
    </source>
</evidence>
<dbReference type="PANTHER" id="PTHR38461:SF1">
    <property type="entry name" value="4-DEOXY-L-THREO-5-HEXOSULOSE-URONATE KETOL-ISOMERASE"/>
    <property type="match status" value="1"/>
</dbReference>
<feature type="binding site" evidence="6">
    <location>
        <position position="225"/>
    </location>
    <ligand>
        <name>Zn(2+)</name>
        <dbReference type="ChEBI" id="CHEBI:29105"/>
    </ligand>
</feature>
<keyword evidence="4 6" id="KW-0862">Zinc</keyword>
<dbReference type="Proteomes" id="UP001500469">
    <property type="component" value="Unassembled WGS sequence"/>
</dbReference>
<dbReference type="InterPro" id="IPR014710">
    <property type="entry name" value="RmlC-like_jellyroll"/>
</dbReference>
<protein>
    <recommendedName>
        <fullName evidence="6">4-deoxy-L-threo-5-hexosulose-uronate ketol-isomerase</fullName>
        <ecNumber evidence="6">5.3.1.17</ecNumber>
    </recommendedName>
    <alternativeName>
        <fullName evidence="6">5-keto-4-deoxyuronate isomerase</fullName>
    </alternativeName>
    <alternativeName>
        <fullName evidence="6">DKI isomerase</fullName>
    </alternativeName>
</protein>
<organism evidence="7 8">
    <name type="scientific">Algoriphagus jejuensis</name>
    <dbReference type="NCBI Taxonomy" id="419934"/>
    <lineage>
        <taxon>Bacteria</taxon>
        <taxon>Pseudomonadati</taxon>
        <taxon>Bacteroidota</taxon>
        <taxon>Cytophagia</taxon>
        <taxon>Cytophagales</taxon>
        <taxon>Cyclobacteriaceae</taxon>
        <taxon>Algoriphagus</taxon>
    </lineage>
</organism>